<evidence type="ECO:0000256" key="1">
    <source>
        <dbReference type="SAM" id="MobiDB-lite"/>
    </source>
</evidence>
<feature type="region of interest" description="Disordered" evidence="1">
    <location>
        <begin position="1"/>
        <end position="39"/>
    </location>
</feature>
<dbReference type="AlphaFoldDB" id="N1V387"/>
<proteinExistence type="predicted"/>
<dbReference type="Proteomes" id="UP000010729">
    <property type="component" value="Unassembled WGS sequence"/>
</dbReference>
<name>N1V387_9MICC</name>
<reference evidence="2 3" key="1">
    <citation type="journal article" date="2013" name="Genome Announc.">
        <title>Draft Genome Sequence of Arthrobacter crystallopoietes Strain BAB-32, Revealing Genes for Bioremediation.</title>
        <authorList>
            <person name="Joshi M.N."/>
            <person name="Pandit A.S."/>
            <person name="Sharma A."/>
            <person name="Pandya R.V."/>
            <person name="Desai S.M."/>
            <person name="Saxena A.K."/>
            <person name="Bagatharia S.B."/>
        </authorList>
    </citation>
    <scope>NUCLEOTIDE SEQUENCE [LARGE SCALE GENOMIC DNA]</scope>
    <source>
        <strain evidence="2 3">BAB-32</strain>
    </source>
</reference>
<accession>N1V387</accession>
<organism evidence="2 3">
    <name type="scientific">Arthrobacter crystallopoietes BAB-32</name>
    <dbReference type="NCBI Taxonomy" id="1246476"/>
    <lineage>
        <taxon>Bacteria</taxon>
        <taxon>Bacillati</taxon>
        <taxon>Actinomycetota</taxon>
        <taxon>Actinomycetes</taxon>
        <taxon>Micrococcales</taxon>
        <taxon>Micrococcaceae</taxon>
        <taxon>Crystallibacter</taxon>
    </lineage>
</organism>
<dbReference type="EMBL" id="ANPE02000238">
    <property type="protein sequence ID" value="EMY32703.1"/>
    <property type="molecule type" value="Genomic_DNA"/>
</dbReference>
<feature type="compositionally biased region" description="Gly residues" evidence="1">
    <location>
        <begin position="1"/>
        <end position="15"/>
    </location>
</feature>
<protein>
    <submittedName>
        <fullName evidence="2">Uncharacterized protein</fullName>
    </submittedName>
</protein>
<sequence>MASPGGGAGAGGGAGTAPRFEAASEPNLSKPQAKEPAGGYRYRAIVSQGDEIREIASTRLNDEVFGQIKDTALTGDREAAVRLLMEHSEADEQQARDFVRLIQPEPPAGAKG</sequence>
<evidence type="ECO:0000313" key="3">
    <source>
        <dbReference type="Proteomes" id="UP000010729"/>
    </source>
</evidence>
<dbReference type="RefSeq" id="WP_005273128.1">
    <property type="nucleotide sequence ID" value="NZ_ANPE02000238.1"/>
</dbReference>
<comment type="caution">
    <text evidence="2">The sequence shown here is derived from an EMBL/GenBank/DDBJ whole genome shotgun (WGS) entry which is preliminary data.</text>
</comment>
<gene>
    <name evidence="2" type="ORF">D477_018761</name>
</gene>
<keyword evidence="3" id="KW-1185">Reference proteome</keyword>
<evidence type="ECO:0000313" key="2">
    <source>
        <dbReference type="EMBL" id="EMY32703.1"/>
    </source>
</evidence>